<feature type="compositionally biased region" description="Low complexity" evidence="1">
    <location>
        <begin position="54"/>
        <end position="63"/>
    </location>
</feature>
<dbReference type="InterPro" id="IPR006577">
    <property type="entry name" value="UAS"/>
</dbReference>
<feature type="domain" description="UBX" evidence="2">
    <location>
        <begin position="378"/>
        <end position="449"/>
    </location>
</feature>
<evidence type="ECO:0000256" key="1">
    <source>
        <dbReference type="SAM" id="MobiDB-lite"/>
    </source>
</evidence>
<dbReference type="OrthoDB" id="270602at2759"/>
<dbReference type="PROSITE" id="PS50033">
    <property type="entry name" value="UBX"/>
    <property type="match status" value="1"/>
</dbReference>
<dbReference type="Gene3D" id="1.10.8.10">
    <property type="entry name" value="DNA helicase RuvA subunit, C-terminal domain"/>
    <property type="match status" value="1"/>
</dbReference>
<dbReference type="KEGG" id="dfa:DFA_02736"/>
<dbReference type="SUPFAM" id="SSF54236">
    <property type="entry name" value="Ubiquitin-like"/>
    <property type="match status" value="1"/>
</dbReference>
<dbReference type="InterPro" id="IPR001012">
    <property type="entry name" value="UBX_dom"/>
</dbReference>
<accession>F4PI06</accession>
<dbReference type="InterPro" id="IPR050730">
    <property type="entry name" value="UBX_domain-protein"/>
</dbReference>
<dbReference type="PANTHER" id="PTHR23322:SF6">
    <property type="entry name" value="UBX DOMAIN-CONTAINING PROTEIN 7"/>
    <property type="match status" value="1"/>
</dbReference>
<evidence type="ECO:0000259" key="2">
    <source>
        <dbReference type="PROSITE" id="PS50033"/>
    </source>
</evidence>
<dbReference type="Gene3D" id="3.10.20.90">
    <property type="entry name" value="Phosphatidylinositol 3-kinase Catalytic Subunit, Chain A, domain 1"/>
    <property type="match status" value="1"/>
</dbReference>
<dbReference type="STRING" id="1054147.F4PI06"/>
<dbReference type="Pfam" id="PF13899">
    <property type="entry name" value="Thioredoxin_7"/>
    <property type="match status" value="1"/>
</dbReference>
<evidence type="ECO:0000313" key="3">
    <source>
        <dbReference type="EMBL" id="EGG24493.1"/>
    </source>
</evidence>
<proteinExistence type="predicted"/>
<feature type="region of interest" description="Disordered" evidence="1">
    <location>
        <begin position="273"/>
        <end position="349"/>
    </location>
</feature>
<dbReference type="CDD" id="cd14273">
    <property type="entry name" value="UBA_TAP-C_like"/>
    <property type="match status" value="1"/>
</dbReference>
<evidence type="ECO:0000313" key="4">
    <source>
        <dbReference type="Proteomes" id="UP000007797"/>
    </source>
</evidence>
<dbReference type="InterPro" id="IPR029071">
    <property type="entry name" value="Ubiquitin-like_domsf"/>
</dbReference>
<protein>
    <submittedName>
        <fullName evidence="3">UAS domain-containing protein</fullName>
    </submittedName>
</protein>
<name>F4PI06_CACFS</name>
<dbReference type="SMART" id="SM00594">
    <property type="entry name" value="UAS"/>
    <property type="match status" value="1"/>
</dbReference>
<dbReference type="CDD" id="cd02958">
    <property type="entry name" value="UAS"/>
    <property type="match status" value="1"/>
</dbReference>
<reference evidence="4" key="1">
    <citation type="journal article" date="2011" name="Genome Res.">
        <title>Phylogeny-wide analysis of social amoeba genomes highlights ancient origins for complex intercellular communication.</title>
        <authorList>
            <person name="Heidel A.J."/>
            <person name="Lawal H.M."/>
            <person name="Felder M."/>
            <person name="Schilde C."/>
            <person name="Helps N.R."/>
            <person name="Tunggal B."/>
            <person name="Rivero F."/>
            <person name="John U."/>
            <person name="Schleicher M."/>
            <person name="Eichinger L."/>
            <person name="Platzer M."/>
            <person name="Noegel A.A."/>
            <person name="Schaap P."/>
            <person name="Gloeckner G."/>
        </authorList>
    </citation>
    <scope>NUCLEOTIDE SEQUENCE [LARGE SCALE GENOMIC DNA]</scope>
    <source>
        <strain evidence="4">SH3</strain>
    </source>
</reference>
<dbReference type="SUPFAM" id="SSF52833">
    <property type="entry name" value="Thioredoxin-like"/>
    <property type="match status" value="1"/>
</dbReference>
<dbReference type="AlphaFoldDB" id="F4PI06"/>
<dbReference type="Proteomes" id="UP000007797">
    <property type="component" value="Unassembled WGS sequence"/>
</dbReference>
<dbReference type="GO" id="GO:0043130">
    <property type="term" value="F:ubiquitin binding"/>
    <property type="evidence" value="ECO:0007669"/>
    <property type="project" value="TreeGrafter"/>
</dbReference>
<organism evidence="3 4">
    <name type="scientific">Cavenderia fasciculata</name>
    <name type="common">Slime mold</name>
    <name type="synonym">Dictyostelium fasciculatum</name>
    <dbReference type="NCBI Taxonomy" id="261658"/>
    <lineage>
        <taxon>Eukaryota</taxon>
        <taxon>Amoebozoa</taxon>
        <taxon>Evosea</taxon>
        <taxon>Eumycetozoa</taxon>
        <taxon>Dictyostelia</taxon>
        <taxon>Acytosteliales</taxon>
        <taxon>Cavenderiaceae</taxon>
        <taxon>Cavenderia</taxon>
    </lineage>
</organism>
<dbReference type="SMART" id="SM00166">
    <property type="entry name" value="UBX"/>
    <property type="match status" value="1"/>
</dbReference>
<dbReference type="PANTHER" id="PTHR23322">
    <property type="entry name" value="FAS-ASSOCIATED PROTEIN"/>
    <property type="match status" value="1"/>
</dbReference>
<dbReference type="InterPro" id="IPR036249">
    <property type="entry name" value="Thioredoxin-like_sf"/>
</dbReference>
<sequence>MSDKDEKVITFLELTNSSDPEEALLLLEQNDWNLENSVNNYFLIHEDDNKQAASSSSPSKSSPINSGEGGNVYYDDQDNVRAPMTAYTDTMIDSNDVYDQFTGRAIPANRRRPQHQQRNNPFETFRNFQAEVKVPSPTAPTRKQTQLAELFKPPLDILSFGSFDTVKKMAEQKKAFLLVNIQDVTEFDCQKLNRDTWSHTGLKSYISNHFVFWQVSKDSNEGAYFVKIYPVQQYPYIGIIDPRTGRNMINTQGKFIDSDQAYSFLQKFVTSKEQPLDETDSKDVKRQKRHTTEEEELEKAIQLSLQGATNQNKQDDQDEQDEQDQQDEQDEQEEQEEQDEQEELQEDEDLSMYEKEIVVPPPNATPIVDETIGKVGDCVIQVRLPSGEVLKGNFQSTDTVQKIYYFVTVKSGIKNFVLMTPFPRVELTGELISKTLQQNDLVPRAILTVKDTP</sequence>
<dbReference type="Gene3D" id="3.40.30.10">
    <property type="entry name" value="Glutaredoxin"/>
    <property type="match status" value="1"/>
</dbReference>
<keyword evidence="4" id="KW-1185">Reference proteome</keyword>
<dbReference type="OMA" id="CAFPRKS"/>
<dbReference type="PROSITE" id="PS50330">
    <property type="entry name" value="UIM"/>
    <property type="match status" value="1"/>
</dbReference>
<dbReference type="GO" id="GO:0043161">
    <property type="term" value="P:proteasome-mediated ubiquitin-dependent protein catabolic process"/>
    <property type="evidence" value="ECO:0007669"/>
    <property type="project" value="TreeGrafter"/>
</dbReference>
<dbReference type="InterPro" id="IPR003903">
    <property type="entry name" value="UIM_dom"/>
</dbReference>
<dbReference type="Pfam" id="PF00789">
    <property type="entry name" value="UBX"/>
    <property type="match status" value="1"/>
</dbReference>
<dbReference type="EMBL" id="GL883006">
    <property type="protein sequence ID" value="EGG24493.1"/>
    <property type="molecule type" value="Genomic_DNA"/>
</dbReference>
<feature type="region of interest" description="Disordered" evidence="1">
    <location>
        <begin position="49"/>
        <end position="76"/>
    </location>
</feature>
<feature type="compositionally biased region" description="Acidic residues" evidence="1">
    <location>
        <begin position="316"/>
        <end position="349"/>
    </location>
</feature>
<feature type="compositionally biased region" description="Polar residues" evidence="1">
    <location>
        <begin position="303"/>
        <end position="312"/>
    </location>
</feature>
<dbReference type="RefSeq" id="XP_004362344.1">
    <property type="nucleotide sequence ID" value="XM_004362287.1"/>
</dbReference>
<dbReference type="Pfam" id="PF14555">
    <property type="entry name" value="UBA_4"/>
    <property type="match status" value="1"/>
</dbReference>
<dbReference type="GeneID" id="14877125"/>
<dbReference type="GO" id="GO:0005634">
    <property type="term" value="C:nucleus"/>
    <property type="evidence" value="ECO:0007669"/>
    <property type="project" value="TreeGrafter"/>
</dbReference>
<gene>
    <name evidence="3" type="ORF">DFA_02736</name>
</gene>
<dbReference type="CDD" id="cd01767">
    <property type="entry name" value="UBX"/>
    <property type="match status" value="1"/>
</dbReference>